<organism evidence="1 2">
    <name type="scientific">Actinoplanes octamycinicus</name>
    <dbReference type="NCBI Taxonomy" id="135948"/>
    <lineage>
        <taxon>Bacteria</taxon>
        <taxon>Bacillati</taxon>
        <taxon>Actinomycetota</taxon>
        <taxon>Actinomycetes</taxon>
        <taxon>Micromonosporales</taxon>
        <taxon>Micromonosporaceae</taxon>
        <taxon>Actinoplanes</taxon>
    </lineage>
</organism>
<dbReference type="RefSeq" id="WP_185043378.1">
    <property type="nucleotide sequence ID" value="NZ_BAABFG010000005.1"/>
</dbReference>
<dbReference type="EMBL" id="JACHNB010000001">
    <property type="protein sequence ID" value="MBB4743062.1"/>
    <property type="molecule type" value="Genomic_DNA"/>
</dbReference>
<protein>
    <submittedName>
        <fullName evidence="1">Uncharacterized protein</fullName>
    </submittedName>
</protein>
<gene>
    <name evidence="1" type="ORF">BJY16_006521</name>
</gene>
<proteinExistence type="predicted"/>
<evidence type="ECO:0000313" key="2">
    <source>
        <dbReference type="Proteomes" id="UP000546162"/>
    </source>
</evidence>
<name>A0A7W7H3P0_9ACTN</name>
<dbReference type="AlphaFoldDB" id="A0A7W7H3P0"/>
<accession>A0A7W7H3P0</accession>
<dbReference type="Proteomes" id="UP000546162">
    <property type="component" value="Unassembled WGS sequence"/>
</dbReference>
<keyword evidence="2" id="KW-1185">Reference proteome</keyword>
<sequence>MTAFDTAAELAARDVGEFLRRFTRAWNLPAESKGLPRDGAVPAALREAYAIGDLLDPRALEVQGEVLVFHYADPMITETRWGIPLDTVDQADPPVVIDTGGGWQPYLDRVSLACVDVALTAVIQEHDEELCNACELPAELVGPALAAFDRVPLPDLPMWIDVEESPVRWWSRPGQLLRTHGEGGVWLWASAQTRADLDAMYAALPGADWCN</sequence>
<evidence type="ECO:0000313" key="1">
    <source>
        <dbReference type="EMBL" id="MBB4743062.1"/>
    </source>
</evidence>
<comment type="caution">
    <text evidence="1">The sequence shown here is derived from an EMBL/GenBank/DDBJ whole genome shotgun (WGS) entry which is preliminary data.</text>
</comment>
<reference evidence="1 2" key="1">
    <citation type="submission" date="2020-08" db="EMBL/GenBank/DDBJ databases">
        <title>Sequencing the genomes of 1000 actinobacteria strains.</title>
        <authorList>
            <person name="Klenk H.-P."/>
        </authorList>
    </citation>
    <scope>NUCLEOTIDE SEQUENCE [LARGE SCALE GENOMIC DNA]</scope>
    <source>
        <strain evidence="1 2">DSM 45809</strain>
    </source>
</reference>